<sequence>MQNSDNSAFRRKGDLGVPLVIGLFVLAIILGWVVFRNYEYSSKEITTSLAQMQKESPSLSLNECAEKTINWFKKCDAMTQLCDDTVSRMIKVCIANSDKSKECTQYGNDIYTYNFGVKQCAPYMHDKKLKREKKACADTWQTVADFCKTVAKRTAQNH</sequence>
<keyword evidence="1" id="KW-0812">Transmembrane</keyword>
<dbReference type="AlphaFoldDB" id="A0A833JFJ4"/>
<dbReference type="Proteomes" id="UP000442694">
    <property type="component" value="Unassembled WGS sequence"/>
</dbReference>
<proteinExistence type="predicted"/>
<reference evidence="2 3" key="1">
    <citation type="submission" date="2019-10" db="EMBL/GenBank/DDBJ databases">
        <title>New genus of Silvanigrellaceae.</title>
        <authorList>
            <person name="Pitt A."/>
            <person name="Hahn M.W."/>
        </authorList>
    </citation>
    <scope>NUCLEOTIDE SEQUENCE [LARGE SCALE GENOMIC DNA]</scope>
    <source>
        <strain evidence="2 3">33A1-SZDP</strain>
    </source>
</reference>
<evidence type="ECO:0000313" key="3">
    <source>
        <dbReference type="Proteomes" id="UP000442694"/>
    </source>
</evidence>
<accession>A0A833JFJ4</accession>
<keyword evidence="1" id="KW-1133">Transmembrane helix</keyword>
<comment type="caution">
    <text evidence="2">The sequence shown here is derived from an EMBL/GenBank/DDBJ whole genome shotgun (WGS) entry which is preliminary data.</text>
</comment>
<evidence type="ECO:0000256" key="1">
    <source>
        <dbReference type="SAM" id="Phobius"/>
    </source>
</evidence>
<keyword evidence="1" id="KW-0472">Membrane</keyword>
<dbReference type="RefSeq" id="WP_152212915.1">
    <property type="nucleotide sequence ID" value="NZ_WFLN01000006.1"/>
</dbReference>
<evidence type="ECO:0000313" key="2">
    <source>
        <dbReference type="EMBL" id="KAB8030989.1"/>
    </source>
</evidence>
<dbReference type="EMBL" id="WFLN01000006">
    <property type="protein sequence ID" value="KAB8030989.1"/>
    <property type="molecule type" value="Genomic_DNA"/>
</dbReference>
<keyword evidence="3" id="KW-1185">Reference proteome</keyword>
<organism evidence="2 3">
    <name type="scientific">Fluviispira multicolorata</name>
    <dbReference type="NCBI Taxonomy" id="2654512"/>
    <lineage>
        <taxon>Bacteria</taxon>
        <taxon>Pseudomonadati</taxon>
        <taxon>Bdellovibrionota</taxon>
        <taxon>Oligoflexia</taxon>
        <taxon>Silvanigrellales</taxon>
        <taxon>Silvanigrellaceae</taxon>
        <taxon>Fluviispira</taxon>
    </lineage>
</organism>
<name>A0A833JFJ4_9BACT</name>
<feature type="transmembrane region" description="Helical" evidence="1">
    <location>
        <begin position="15"/>
        <end position="35"/>
    </location>
</feature>
<gene>
    <name evidence="2" type="ORF">GCL57_08455</name>
</gene>
<protein>
    <submittedName>
        <fullName evidence="2">Uncharacterized protein</fullName>
    </submittedName>
</protein>